<dbReference type="PROSITE" id="PS51257">
    <property type="entry name" value="PROKAR_LIPOPROTEIN"/>
    <property type="match status" value="1"/>
</dbReference>
<dbReference type="Proteomes" id="UP000009072">
    <property type="component" value="Chromosome"/>
</dbReference>
<keyword evidence="3" id="KW-1185">Reference proteome</keyword>
<sequence length="254" mass="27712">MIINKKLKYGLIGIIGSISVSTISFAVISCGTTTSIPNTFSIKSFAHLYGPIQSIQTNFVEINQNTGTSDISYALKTLKFDSTTIASATKGSDVINEFKLEPSTISTANSLSKSFLKLKENFIAKPGNYFIEVEIKRGTNLIGTQTLNFNISKLPVSIEKDPDPKILAAIKAPLLLNTLNLLNVSNPFSFVEIKLNNALLMNSDFIIEKDLNSNIYYIKKISGEITSGNYSISVNVEFTISGKIATEPIEVIIP</sequence>
<evidence type="ECO:0000256" key="1">
    <source>
        <dbReference type="SAM" id="Phobius"/>
    </source>
</evidence>
<keyword evidence="1" id="KW-0812">Transmembrane</keyword>
<keyword evidence="2" id="KW-0449">Lipoprotein</keyword>
<evidence type="ECO:0000313" key="2">
    <source>
        <dbReference type="EMBL" id="AAT27909.1"/>
    </source>
</evidence>
<accession>Q6KHM1</accession>
<dbReference type="RefSeq" id="WP_011264943.1">
    <property type="nucleotide sequence ID" value="NC_006908.1"/>
</dbReference>
<proteinExistence type="predicted"/>
<dbReference type="KEGG" id="mmo:MMOB4230"/>
<keyword evidence="1" id="KW-0472">Membrane</keyword>
<keyword evidence="1" id="KW-1133">Transmembrane helix</keyword>
<reference evidence="2 3" key="1">
    <citation type="journal article" date="2004" name="Genome Res.">
        <title>The complete genome and proteome of Mycoplasma mobile.</title>
        <authorList>
            <person name="Jaffe J.D."/>
            <person name="Stange-Thomann N."/>
            <person name="Smith C."/>
            <person name="DeCaprio D."/>
            <person name="Fisher S."/>
            <person name="Butler J."/>
            <person name="Calvo S."/>
            <person name="Elkins T."/>
            <person name="FitzGerald M.G."/>
            <person name="Hafez N."/>
            <person name="Kodira C.D."/>
            <person name="Major J."/>
            <person name="Wang S."/>
            <person name="Wilkinson J."/>
            <person name="Nicol R."/>
            <person name="Nusbaum C."/>
            <person name="Birren B."/>
            <person name="Berg H.C."/>
            <person name="Church G.M."/>
        </authorList>
    </citation>
    <scope>NUCLEOTIDE SEQUENCE [LARGE SCALE GENOMIC DNA]</scope>
    <source>
        <strain evidence="3">ATCC 43663 / 163K / NCTC 11711</strain>
    </source>
</reference>
<feature type="transmembrane region" description="Helical" evidence="1">
    <location>
        <begin position="7"/>
        <end position="28"/>
    </location>
</feature>
<dbReference type="HOGENOM" id="CLU_1093366_0_0_14"/>
<protein>
    <submittedName>
        <fullName evidence="2">Putative expressed lipoprotein</fullName>
    </submittedName>
</protein>
<name>Q6KHM1_MYCM1</name>
<gene>
    <name evidence="2" type="ordered locus">MMOB4230</name>
</gene>
<organism evidence="2 3">
    <name type="scientific">Mycoplasma mobile (strain ATCC 43663 / 163K / NCTC 11711)</name>
    <name type="common">Mesomycoplasma mobile</name>
    <dbReference type="NCBI Taxonomy" id="267748"/>
    <lineage>
        <taxon>Bacteria</taxon>
        <taxon>Bacillati</taxon>
        <taxon>Mycoplasmatota</taxon>
        <taxon>Mycoplasmoidales</taxon>
        <taxon>Metamycoplasmataceae</taxon>
        <taxon>Mesomycoplasma</taxon>
    </lineage>
</organism>
<dbReference type="EMBL" id="AE017308">
    <property type="protein sequence ID" value="AAT27909.1"/>
    <property type="molecule type" value="Genomic_DNA"/>
</dbReference>
<evidence type="ECO:0000313" key="3">
    <source>
        <dbReference type="Proteomes" id="UP000009072"/>
    </source>
</evidence>
<dbReference type="AlphaFoldDB" id="Q6KHM1"/>